<organism evidence="2 3">
    <name type="scientific">Rhodopirellula sallentina SM41</name>
    <dbReference type="NCBI Taxonomy" id="1263870"/>
    <lineage>
        <taxon>Bacteria</taxon>
        <taxon>Pseudomonadati</taxon>
        <taxon>Planctomycetota</taxon>
        <taxon>Planctomycetia</taxon>
        <taxon>Pirellulales</taxon>
        <taxon>Pirellulaceae</taxon>
        <taxon>Rhodopirellula</taxon>
    </lineage>
</organism>
<accession>M5U4Q0</accession>
<proteinExistence type="predicted"/>
<protein>
    <submittedName>
        <fullName evidence="2">FecR protein domain protein</fullName>
    </submittedName>
</protein>
<dbReference type="EMBL" id="ANOH01000147">
    <property type="protein sequence ID" value="EMI56437.1"/>
    <property type="molecule type" value="Genomic_DNA"/>
</dbReference>
<comment type="caution">
    <text evidence="2">The sequence shown here is derived from an EMBL/GenBank/DDBJ whole genome shotgun (WGS) entry which is preliminary data.</text>
</comment>
<dbReference type="AlphaFoldDB" id="M5U4Q0"/>
<dbReference type="Gene3D" id="2.60.120.200">
    <property type="match status" value="1"/>
</dbReference>
<dbReference type="PANTHER" id="PTHR30273">
    <property type="entry name" value="PERIPLASMIC SIGNAL SENSOR AND SIGMA FACTOR ACTIVATOR FECR-RELATED"/>
    <property type="match status" value="1"/>
</dbReference>
<evidence type="ECO:0000256" key="1">
    <source>
        <dbReference type="SAM" id="MobiDB-lite"/>
    </source>
</evidence>
<gene>
    <name evidence="2" type="ORF">RSSM_02133</name>
</gene>
<dbReference type="OrthoDB" id="253088at2"/>
<dbReference type="PATRIC" id="fig|1263870.3.peg.2276"/>
<dbReference type="SUPFAM" id="SSF49899">
    <property type="entry name" value="Concanavalin A-like lectins/glucanases"/>
    <property type="match status" value="1"/>
</dbReference>
<evidence type="ECO:0000313" key="3">
    <source>
        <dbReference type="Proteomes" id="UP000011885"/>
    </source>
</evidence>
<dbReference type="Proteomes" id="UP000011885">
    <property type="component" value="Unassembled WGS sequence"/>
</dbReference>
<dbReference type="InterPro" id="IPR012373">
    <property type="entry name" value="Ferrdict_sens_TM"/>
</dbReference>
<dbReference type="PANTHER" id="PTHR30273:SF2">
    <property type="entry name" value="PROTEIN FECR"/>
    <property type="match status" value="1"/>
</dbReference>
<sequence length="605" mass="66791">MNQDIRDLIYQTIDKTISAEDFDRLQDAMLEDVEIQKEYLRTVSVLGALAETHVPDEHTGDVHAVAGLDHLEPSRSGVDSRQPPHGKEPSSTQALRNDRVSRLHAMRRTFTKAALVVAATLLVTLTLQSYTRGPEQTAVVLPTQSVASQQQTPFRRGLARIVQRIDCVIDTEKWGLRTPEEFHAGESIAISKGLLSVEFNNGVVVTLEGPADLEIQTGESCYLHFGRLLAITPVSDSDLDRTHFEIVTPSAQVVTPGNQFGVDVDSSGNTEVHCFAGQTELIPTRLIAYLKQNSASTPSTSERLVLEENSAVRLLCRGSVRDVNMKESIPAVPRRFVGIPRDSARILSPQSITNLPSTENLSLWFEASQGVQRDERSRVVSWDNLADGIRTDGVSARPSRTAAWQVAPESRPLWRENSFPLLSKPTGWPTLQFDGRKRKECLVTSPIECSDDLTVFVVCSLERDKVGAMLSLQSQTKIRLSQSGTEPKVNVSAMTTRSSQQWTYQRHTVKGESQLDQVLVLAGVKYSFAKNTYELYVDGRIQGSGIPLQGASQKRSHVIGANGSQAKSFLAGNIAEIVVYDRMLDDDDFNAATEALLTKYHLSLR</sequence>
<name>M5U4Q0_9BACT</name>
<dbReference type="GO" id="GO:0016989">
    <property type="term" value="F:sigma factor antagonist activity"/>
    <property type="evidence" value="ECO:0007669"/>
    <property type="project" value="TreeGrafter"/>
</dbReference>
<evidence type="ECO:0000313" key="2">
    <source>
        <dbReference type="EMBL" id="EMI56437.1"/>
    </source>
</evidence>
<keyword evidence="3" id="KW-1185">Reference proteome</keyword>
<reference evidence="2 3" key="1">
    <citation type="journal article" date="2013" name="Mar. Genomics">
        <title>Expression of sulfatases in Rhodopirellula baltica and the diversity of sulfatases in the genus Rhodopirellula.</title>
        <authorList>
            <person name="Wegner C.E."/>
            <person name="Richter-Heitmann T."/>
            <person name="Klindworth A."/>
            <person name="Klockow C."/>
            <person name="Richter M."/>
            <person name="Achstetter T."/>
            <person name="Glockner F.O."/>
            <person name="Harder J."/>
        </authorList>
    </citation>
    <scope>NUCLEOTIDE SEQUENCE [LARGE SCALE GENOMIC DNA]</scope>
    <source>
        <strain evidence="2 3">SM41</strain>
    </source>
</reference>
<dbReference type="InterPro" id="IPR013320">
    <property type="entry name" value="ConA-like_dom_sf"/>
</dbReference>
<feature type="region of interest" description="Disordered" evidence="1">
    <location>
        <begin position="72"/>
        <end position="95"/>
    </location>
</feature>
<dbReference type="RefSeq" id="WP_008677324.1">
    <property type="nucleotide sequence ID" value="NZ_ANOH01000147.1"/>
</dbReference>